<dbReference type="SUPFAM" id="SSF51735">
    <property type="entry name" value="NAD(P)-binding Rossmann-fold domains"/>
    <property type="match status" value="1"/>
</dbReference>
<accession>A0A2T0T437</accession>
<dbReference type="Proteomes" id="UP000239494">
    <property type="component" value="Unassembled WGS sequence"/>
</dbReference>
<dbReference type="PANTHER" id="PTHR43313">
    <property type="entry name" value="SHORT-CHAIN DEHYDROGENASE/REDUCTASE FAMILY 9C"/>
    <property type="match status" value="1"/>
</dbReference>
<comment type="caution">
    <text evidence="3">The sequence shown here is derived from an EMBL/GenBank/DDBJ whole genome shotgun (WGS) entry which is preliminary data.</text>
</comment>
<keyword evidence="4" id="KW-1185">Reference proteome</keyword>
<dbReference type="AlphaFoldDB" id="A0A2T0T437"/>
<proteinExistence type="inferred from homology"/>
<dbReference type="GO" id="GO:0016491">
    <property type="term" value="F:oxidoreductase activity"/>
    <property type="evidence" value="ECO:0007669"/>
    <property type="project" value="TreeGrafter"/>
</dbReference>
<dbReference type="CDD" id="cd05374">
    <property type="entry name" value="17beta-HSD-like_SDR_c"/>
    <property type="match status" value="1"/>
</dbReference>
<organism evidence="3 4">
    <name type="scientific">Umezawaea tangerina</name>
    <dbReference type="NCBI Taxonomy" id="84725"/>
    <lineage>
        <taxon>Bacteria</taxon>
        <taxon>Bacillati</taxon>
        <taxon>Actinomycetota</taxon>
        <taxon>Actinomycetes</taxon>
        <taxon>Pseudonocardiales</taxon>
        <taxon>Pseudonocardiaceae</taxon>
        <taxon>Umezawaea</taxon>
    </lineage>
</organism>
<dbReference type="InterPro" id="IPR036291">
    <property type="entry name" value="NAD(P)-bd_dom_sf"/>
</dbReference>
<dbReference type="EMBL" id="PVTF01000006">
    <property type="protein sequence ID" value="PRY40393.1"/>
    <property type="molecule type" value="Genomic_DNA"/>
</dbReference>
<evidence type="ECO:0000313" key="3">
    <source>
        <dbReference type="EMBL" id="PRY40393.1"/>
    </source>
</evidence>
<feature type="domain" description="Ketoreductase" evidence="2">
    <location>
        <begin position="8"/>
        <end position="186"/>
    </location>
</feature>
<reference evidence="3 4" key="1">
    <citation type="submission" date="2018-03" db="EMBL/GenBank/DDBJ databases">
        <title>Genomic Encyclopedia of Archaeal and Bacterial Type Strains, Phase II (KMG-II): from individual species to whole genera.</title>
        <authorList>
            <person name="Goeker M."/>
        </authorList>
    </citation>
    <scope>NUCLEOTIDE SEQUENCE [LARGE SCALE GENOMIC DNA]</scope>
    <source>
        <strain evidence="3 4">DSM 44720</strain>
    </source>
</reference>
<protein>
    <submittedName>
        <fullName evidence="3">Short-subunit dehydrogenase</fullName>
    </submittedName>
</protein>
<evidence type="ECO:0000259" key="2">
    <source>
        <dbReference type="SMART" id="SM00822"/>
    </source>
</evidence>
<dbReference type="Gene3D" id="3.40.50.720">
    <property type="entry name" value="NAD(P)-binding Rossmann-like Domain"/>
    <property type="match status" value="1"/>
</dbReference>
<dbReference type="InterPro" id="IPR057326">
    <property type="entry name" value="KR_dom"/>
</dbReference>
<dbReference type="PRINTS" id="PR00080">
    <property type="entry name" value="SDRFAMILY"/>
</dbReference>
<dbReference type="PANTHER" id="PTHR43313:SF1">
    <property type="entry name" value="3BETA-HYDROXYSTEROID DEHYDROGENASE DHS-16"/>
    <property type="match status" value="1"/>
</dbReference>
<dbReference type="RefSeq" id="WP_211304458.1">
    <property type="nucleotide sequence ID" value="NZ_PVTF01000006.1"/>
</dbReference>
<dbReference type="InterPro" id="IPR002347">
    <property type="entry name" value="SDR_fam"/>
</dbReference>
<name>A0A2T0T437_9PSEU</name>
<dbReference type="GO" id="GO:0008202">
    <property type="term" value="P:steroid metabolic process"/>
    <property type="evidence" value="ECO:0007669"/>
    <property type="project" value="TreeGrafter"/>
</dbReference>
<sequence>MRISPDDRSVVVTGASSGLGKACALHLDRLGYQVFAGVRRESDGDILVAASTSGRLRPVLLDVTDQATVRAAVKTVGHELWGLVNNAGVCVPGPVECLSPQRLRDQLEINVVGAATVTSAFLPLLREASGRVVNVSSGLGRIASPYLGAYAASQFAKEGLSDALRRELRPFGVAVSVVQPGAIMTPIWTKLAAQGDDLLDTADADVADLYRVPFRHFLATNDKRARRSGTMPDDFARTVARALDARRPRSRYQVGPDARAGSVLYRLLPDSLLDLVFAKAASPGGHR</sequence>
<gene>
    <name evidence="3" type="ORF">CLV43_106128</name>
</gene>
<evidence type="ECO:0000313" key="4">
    <source>
        <dbReference type="Proteomes" id="UP000239494"/>
    </source>
</evidence>
<comment type="similarity">
    <text evidence="1">Belongs to the short-chain dehydrogenases/reductases (SDR) family.</text>
</comment>
<dbReference type="PRINTS" id="PR00081">
    <property type="entry name" value="GDHRDH"/>
</dbReference>
<dbReference type="SMART" id="SM00822">
    <property type="entry name" value="PKS_KR"/>
    <property type="match status" value="1"/>
</dbReference>
<dbReference type="Pfam" id="PF00106">
    <property type="entry name" value="adh_short"/>
    <property type="match status" value="1"/>
</dbReference>
<evidence type="ECO:0000256" key="1">
    <source>
        <dbReference type="RuleBase" id="RU000363"/>
    </source>
</evidence>